<name>A0A9E7KZK3_9LILI</name>
<reference evidence="1" key="1">
    <citation type="submission" date="2022-05" db="EMBL/GenBank/DDBJ databases">
        <title>The Musa troglodytarum L. genome provides insights into the mechanism of non-climacteric behaviour and enrichment of carotenoids.</title>
        <authorList>
            <person name="Wang J."/>
        </authorList>
    </citation>
    <scope>NUCLEOTIDE SEQUENCE</scope>
    <source>
        <tissue evidence="1">Leaf</tissue>
    </source>
</reference>
<organism evidence="1 2">
    <name type="scientific">Musa troglodytarum</name>
    <name type="common">fe'i banana</name>
    <dbReference type="NCBI Taxonomy" id="320322"/>
    <lineage>
        <taxon>Eukaryota</taxon>
        <taxon>Viridiplantae</taxon>
        <taxon>Streptophyta</taxon>
        <taxon>Embryophyta</taxon>
        <taxon>Tracheophyta</taxon>
        <taxon>Spermatophyta</taxon>
        <taxon>Magnoliopsida</taxon>
        <taxon>Liliopsida</taxon>
        <taxon>Zingiberales</taxon>
        <taxon>Musaceae</taxon>
        <taxon>Musa</taxon>
    </lineage>
</organism>
<protein>
    <submittedName>
        <fullName evidence="1">Uncharacterized protein</fullName>
    </submittedName>
</protein>
<dbReference type="AlphaFoldDB" id="A0A9E7KZK3"/>
<evidence type="ECO:0000313" key="2">
    <source>
        <dbReference type="Proteomes" id="UP001055439"/>
    </source>
</evidence>
<evidence type="ECO:0000313" key="1">
    <source>
        <dbReference type="EMBL" id="URE35121.1"/>
    </source>
</evidence>
<dbReference type="Proteomes" id="UP001055439">
    <property type="component" value="Chromosome 8"/>
</dbReference>
<accession>A0A9E7KZK3</accession>
<keyword evidence="2" id="KW-1185">Reference proteome</keyword>
<sequence length="220" mass="24360">MAGHVFDHVGDVFAFNTDMSTKFILVELKLLDLFQICVCDMTQIWGISTSPFAACLLHVAARMYTSSPYSSTTSSVLPPFSSFASVFFSFSSFSSSSSSSVSFLSPSRSSNCLGQTETILIQPWTYARYAGLDQIHTGLTMDWHGSDWAYDQTDAYQMVPVYGVDTPDCTAFPIISTTCSFESRTAYFVPWSSTFVSTQIPSLIALRSVASHLRLFLRDH</sequence>
<dbReference type="EMBL" id="CP097510">
    <property type="protein sequence ID" value="URE35121.1"/>
    <property type="molecule type" value="Genomic_DNA"/>
</dbReference>
<proteinExistence type="predicted"/>
<gene>
    <name evidence="1" type="ORF">MUK42_14958</name>
</gene>